<dbReference type="Gene3D" id="2.40.10.220">
    <property type="entry name" value="predicted glycosyltransferase like domains"/>
    <property type="match status" value="1"/>
</dbReference>
<proteinExistence type="predicted"/>
<reference evidence="3 5" key="2">
    <citation type="submission" date="2018-12" db="EMBL/GenBank/DDBJ databases">
        <authorList>
            <consortium name="Pathogen Informatics"/>
        </authorList>
    </citation>
    <scope>NUCLEOTIDE SEQUENCE [LARGE SCALE GENOMIC DNA]</scope>
    <source>
        <strain evidence="3 5">NCTC11976</strain>
    </source>
</reference>
<dbReference type="InterPro" id="IPR009875">
    <property type="entry name" value="PilZ_domain"/>
</dbReference>
<accession>A0A0W0SA01</accession>
<dbReference type="STRING" id="28084.Lche_1957"/>
<dbReference type="Pfam" id="PF07238">
    <property type="entry name" value="PilZ"/>
    <property type="match status" value="1"/>
</dbReference>
<dbReference type="Proteomes" id="UP000277577">
    <property type="component" value="Chromosome"/>
</dbReference>
<evidence type="ECO:0000313" key="2">
    <source>
        <dbReference type="EMBL" id="KTC79937.1"/>
    </source>
</evidence>
<protein>
    <submittedName>
        <fullName evidence="2">Type IV pilus assembly PilZ</fullName>
    </submittedName>
</protein>
<dbReference type="RefSeq" id="WP_028380206.1">
    <property type="nucleotide sequence ID" value="NZ_CAAAIT010000001.1"/>
</dbReference>
<gene>
    <name evidence="2" type="primary">pilZ_2</name>
    <name evidence="3" type="synonym">pilZ</name>
    <name evidence="2" type="ORF">Lche_1957</name>
    <name evidence="3" type="ORF">NCTC11976_02660</name>
</gene>
<evidence type="ECO:0000313" key="3">
    <source>
        <dbReference type="EMBL" id="VEB38293.1"/>
    </source>
</evidence>
<evidence type="ECO:0000313" key="5">
    <source>
        <dbReference type="Proteomes" id="UP000277577"/>
    </source>
</evidence>
<dbReference type="AlphaFoldDB" id="A0A0W0SA01"/>
<evidence type="ECO:0000259" key="1">
    <source>
        <dbReference type="Pfam" id="PF07238"/>
    </source>
</evidence>
<dbReference type="PATRIC" id="fig|28084.5.peg.2122"/>
<feature type="domain" description="PilZ" evidence="1">
    <location>
        <begin position="103"/>
        <end position="175"/>
    </location>
</feature>
<reference evidence="2 4" key="1">
    <citation type="submission" date="2015-11" db="EMBL/GenBank/DDBJ databases">
        <title>Genomic analysis of 38 Legionella species identifies large and diverse effector repertoires.</title>
        <authorList>
            <person name="Burstein D."/>
            <person name="Amaro F."/>
            <person name="Zusman T."/>
            <person name="Lifshitz Z."/>
            <person name="Cohen O."/>
            <person name="Gilbert J.A."/>
            <person name="Pupko T."/>
            <person name="Shuman H.A."/>
            <person name="Segal G."/>
        </authorList>
    </citation>
    <scope>NUCLEOTIDE SEQUENCE [LARGE SCALE GENOMIC DNA]</scope>
    <source>
        <strain evidence="2 4">ORW</strain>
    </source>
</reference>
<organism evidence="2 4">
    <name type="scientific">Legionella cherrii</name>
    <dbReference type="NCBI Taxonomy" id="28084"/>
    <lineage>
        <taxon>Bacteria</taxon>
        <taxon>Pseudomonadati</taxon>
        <taxon>Pseudomonadota</taxon>
        <taxon>Gammaproteobacteria</taxon>
        <taxon>Legionellales</taxon>
        <taxon>Legionellaceae</taxon>
        <taxon>Legionella</taxon>
    </lineage>
</organism>
<dbReference type="GO" id="GO:0035438">
    <property type="term" value="F:cyclic-di-GMP binding"/>
    <property type="evidence" value="ECO:0007669"/>
    <property type="project" value="InterPro"/>
</dbReference>
<dbReference type="EMBL" id="LNXW01000013">
    <property type="protein sequence ID" value="KTC79937.1"/>
    <property type="molecule type" value="Genomic_DNA"/>
</dbReference>
<sequence>MPIHERRQHFRVEDHIYFNYRVMEPGELCPDRAVVDQLLGKNGQRYLEAAHYFQEIDYELAELTQVIALKEPTIAHYLNLLNAKIDYLSRQMLMTNTIQLRKVNISLGGMAFKTPELIKEKTLLKLVIYTKPKMIPVIVEGTVVYSQYQSEHNYRTAVSFNGLTNEQEQILSQHILLAQAKHRSD</sequence>
<keyword evidence="5" id="KW-1185">Reference proteome</keyword>
<dbReference type="Proteomes" id="UP000054921">
    <property type="component" value="Unassembled WGS sequence"/>
</dbReference>
<evidence type="ECO:0000313" key="4">
    <source>
        <dbReference type="Proteomes" id="UP000054921"/>
    </source>
</evidence>
<dbReference type="OrthoDB" id="5567005at2"/>
<dbReference type="EMBL" id="LR134173">
    <property type="protein sequence ID" value="VEB38293.1"/>
    <property type="molecule type" value="Genomic_DNA"/>
</dbReference>
<name>A0A0W0SA01_9GAMM</name>